<dbReference type="eggNOG" id="ENOG5031EGM">
    <property type="taxonomic scope" value="Bacteria"/>
</dbReference>
<dbReference type="Gene3D" id="2.130.10.10">
    <property type="entry name" value="YVTN repeat-like/Quinoprotein amine dehydrogenase"/>
    <property type="match status" value="1"/>
</dbReference>
<dbReference type="EMBL" id="CCSD01000071">
    <property type="protein sequence ID" value="CDZ89998.1"/>
    <property type="molecule type" value="Genomic_DNA"/>
</dbReference>
<gene>
    <name evidence="1" type="ORF">RHRU231_590057</name>
</gene>
<name>A0A098BMR9_9NOCA</name>
<accession>A0A098BMR9</accession>
<dbReference type="AlphaFoldDB" id="A0A098BMR9"/>
<sequence>MVVRMGHRITMRRGHRITRRSLAAGILGAGTVAALSAAPAGAQVPGECVRNVGGAVTVDGVPQAPPVAGYDGLRLLGVDGGAGNSCITNLGPGAVSVSVPPHPAAAAAPSGAPVEMRVDGGNGNVAVTNLGVGTVTVDRDRVLAGPPPSAPSPAASPLAHLTPELTLDAGTDGVYVTNIGAGHVTVADHDAAAGPLPPEVLPPGVVVTDPLTGNVFVTNIGASAVTVVDRPGQLQRVVDRGTVGTAVDYGAGNVFVTNIGGGAVTVLRE</sequence>
<evidence type="ECO:0000313" key="1">
    <source>
        <dbReference type="EMBL" id="CDZ89998.1"/>
    </source>
</evidence>
<dbReference type="OrthoDB" id="4485145at2"/>
<dbReference type="InterPro" id="IPR015943">
    <property type="entry name" value="WD40/YVTN_repeat-like_dom_sf"/>
</dbReference>
<proteinExistence type="predicted"/>
<dbReference type="SUPFAM" id="SSF63829">
    <property type="entry name" value="Calcium-dependent phosphotriesterase"/>
    <property type="match status" value="1"/>
</dbReference>
<reference evidence="1 2" key="1">
    <citation type="journal article" date="2014" name="Genome Announc.">
        <title>Draft Genome Sequence of Propane- and Butane-Oxidizing Actinobacterium Rhodococcus ruber IEGM 231.</title>
        <authorList>
            <person name="Ivshina I.B."/>
            <person name="Kuyukina M.S."/>
            <person name="Krivoruchko A.V."/>
            <person name="Barbe V."/>
            <person name="Fischer C."/>
        </authorList>
    </citation>
    <scope>NUCLEOTIDE SEQUENCE [LARGE SCALE GENOMIC DNA]</scope>
</reference>
<dbReference type="Proteomes" id="UP000042997">
    <property type="component" value="Unassembled WGS sequence"/>
</dbReference>
<organism evidence="1 2">
    <name type="scientific">Rhodococcus ruber</name>
    <dbReference type="NCBI Taxonomy" id="1830"/>
    <lineage>
        <taxon>Bacteria</taxon>
        <taxon>Bacillati</taxon>
        <taxon>Actinomycetota</taxon>
        <taxon>Actinomycetes</taxon>
        <taxon>Mycobacteriales</taxon>
        <taxon>Nocardiaceae</taxon>
        <taxon>Rhodococcus</taxon>
    </lineage>
</organism>
<evidence type="ECO:0000313" key="2">
    <source>
        <dbReference type="Proteomes" id="UP000042997"/>
    </source>
</evidence>
<dbReference type="KEGG" id="rrz:CS378_16320"/>
<protein>
    <submittedName>
        <fullName evidence="1">Uncharacterized protein</fullName>
    </submittedName>
</protein>